<dbReference type="GO" id="GO:0008190">
    <property type="term" value="F:eukaryotic initiation factor 4E binding"/>
    <property type="evidence" value="ECO:0007669"/>
    <property type="project" value="InterPro"/>
</dbReference>
<dbReference type="GeneID" id="76150853"/>
<keyword evidence="4 11" id="KW-0963">Cytoplasm</keyword>
<name>A0AAD5BEM8_9ASCO</name>
<keyword evidence="6" id="KW-0597">Phosphoprotein</keyword>
<keyword evidence="8 11" id="KW-0648">Protein biosynthesis</keyword>
<evidence type="ECO:0000256" key="8">
    <source>
        <dbReference type="ARBA" id="ARBA00022917"/>
    </source>
</evidence>
<organism evidence="13 14">
    <name type="scientific">Candida theae</name>
    <dbReference type="NCBI Taxonomy" id="1198502"/>
    <lineage>
        <taxon>Eukaryota</taxon>
        <taxon>Fungi</taxon>
        <taxon>Dikarya</taxon>
        <taxon>Ascomycota</taxon>
        <taxon>Saccharomycotina</taxon>
        <taxon>Pichiomycetes</taxon>
        <taxon>Debaryomycetaceae</taxon>
        <taxon>Candida/Lodderomyces clade</taxon>
        <taxon>Candida</taxon>
    </lineage>
</organism>
<protein>
    <recommendedName>
        <fullName evidence="3 11">Cap-associated protein CAF20</fullName>
    </recommendedName>
</protein>
<feature type="compositionally biased region" description="Basic and acidic residues" evidence="12">
    <location>
        <begin position="85"/>
        <end position="94"/>
    </location>
</feature>
<evidence type="ECO:0000313" key="14">
    <source>
        <dbReference type="Proteomes" id="UP001204833"/>
    </source>
</evidence>
<comment type="similarity">
    <text evidence="2 11">Belongs to the CAF20 family.</text>
</comment>
<dbReference type="RefSeq" id="XP_051608621.1">
    <property type="nucleotide sequence ID" value="XM_051752144.1"/>
</dbReference>
<proteinExistence type="inferred from homology"/>
<feature type="compositionally biased region" description="Acidic residues" evidence="12">
    <location>
        <begin position="166"/>
        <end position="180"/>
    </location>
</feature>
<keyword evidence="14" id="KW-1185">Reference proteome</keyword>
<feature type="compositionally biased region" description="Basic and acidic residues" evidence="12">
    <location>
        <begin position="43"/>
        <end position="64"/>
    </location>
</feature>
<keyword evidence="7 11" id="KW-0810">Translation regulation</keyword>
<feature type="compositionally biased region" description="Basic and acidic residues" evidence="12">
    <location>
        <begin position="146"/>
        <end position="157"/>
    </location>
</feature>
<dbReference type="Pfam" id="PF17052">
    <property type="entry name" value="CAF20"/>
    <property type="match status" value="1"/>
</dbReference>
<accession>A0AAD5BEM8</accession>
<evidence type="ECO:0000256" key="6">
    <source>
        <dbReference type="ARBA" id="ARBA00022553"/>
    </source>
</evidence>
<evidence type="ECO:0000256" key="3">
    <source>
        <dbReference type="ARBA" id="ARBA00020270"/>
    </source>
</evidence>
<evidence type="ECO:0000256" key="5">
    <source>
        <dbReference type="ARBA" id="ARBA00022540"/>
    </source>
</evidence>
<dbReference type="EMBL" id="JAIHNG010000119">
    <property type="protein sequence ID" value="KAI5957986.1"/>
    <property type="molecule type" value="Genomic_DNA"/>
</dbReference>
<feature type="region of interest" description="Disordered" evidence="12">
    <location>
        <begin position="36"/>
        <end position="180"/>
    </location>
</feature>
<evidence type="ECO:0000256" key="9">
    <source>
        <dbReference type="ARBA" id="ARBA00023193"/>
    </source>
</evidence>
<dbReference type="InterPro" id="IPR031456">
    <property type="entry name" value="Caf20"/>
</dbReference>
<keyword evidence="5 11" id="KW-0396">Initiation factor</keyword>
<dbReference type="GO" id="GO:0005737">
    <property type="term" value="C:cytoplasm"/>
    <property type="evidence" value="ECO:0007669"/>
    <property type="project" value="UniProtKB-SubCell"/>
</dbReference>
<sequence>MAKYSEEQLFQIKEETSYIPQPTILSAFNELIEQVKEQQSQAEHAKRWNNKDTYIDEHGNEKSYHHLNRRRGSRSGTNQKPYLKKKNEVIKTEDGWEMSVPAGHHKSGSFGTNDNNEGSDERSKFRESVGIKARPNNKNLGSSKAVDPREIASDKQTKTFNAFEALEGDDDDDDDDDDDE</sequence>
<dbReference type="AlphaFoldDB" id="A0AAD5BEM8"/>
<evidence type="ECO:0000256" key="4">
    <source>
        <dbReference type="ARBA" id="ARBA00022490"/>
    </source>
</evidence>
<evidence type="ECO:0000256" key="1">
    <source>
        <dbReference type="ARBA" id="ARBA00004496"/>
    </source>
</evidence>
<evidence type="ECO:0000256" key="11">
    <source>
        <dbReference type="RuleBase" id="RU363005"/>
    </source>
</evidence>
<evidence type="ECO:0000313" key="13">
    <source>
        <dbReference type="EMBL" id="KAI5957986.1"/>
    </source>
</evidence>
<evidence type="ECO:0000256" key="2">
    <source>
        <dbReference type="ARBA" id="ARBA00006057"/>
    </source>
</evidence>
<comment type="function">
    <text evidence="10 11">Acts as an inhibitor of cap-dependent translation. Competes with eIF4G1 and EAP1 for binding to eIF4E and interferes with the formation of the eIF4F complex, inhibiting translation and stabilizing mRNA.</text>
</comment>
<comment type="caution">
    <text evidence="13">The sequence shown here is derived from an EMBL/GenBank/DDBJ whole genome shotgun (WGS) entry which is preliminary data.</text>
</comment>
<keyword evidence="9 11" id="KW-0652">Protein synthesis inhibitor</keyword>
<reference evidence="13 14" key="1">
    <citation type="journal article" date="2022" name="DNA Res.">
        <title>Genome analysis of five recently described species of the CUG-Ser clade uncovers Candida theae as a new hybrid lineage with pathogenic potential in the Candida parapsilosis species complex.</title>
        <authorList>
            <person name="Mixao V."/>
            <person name="Del Olmo V."/>
            <person name="Hegedusova E."/>
            <person name="Saus E."/>
            <person name="Pryszcz L."/>
            <person name="Cillingova A."/>
            <person name="Nosek J."/>
            <person name="Gabaldon T."/>
        </authorList>
    </citation>
    <scope>NUCLEOTIDE SEQUENCE [LARGE SCALE GENOMIC DNA]</scope>
    <source>
        <strain evidence="13 14">CBS 12239</strain>
    </source>
</reference>
<evidence type="ECO:0000256" key="10">
    <source>
        <dbReference type="ARBA" id="ARBA00025387"/>
    </source>
</evidence>
<evidence type="ECO:0000256" key="12">
    <source>
        <dbReference type="SAM" id="MobiDB-lite"/>
    </source>
</evidence>
<evidence type="ECO:0000256" key="7">
    <source>
        <dbReference type="ARBA" id="ARBA00022845"/>
    </source>
</evidence>
<dbReference type="Proteomes" id="UP001204833">
    <property type="component" value="Unassembled WGS sequence"/>
</dbReference>
<feature type="compositionally biased region" description="Basic and acidic residues" evidence="12">
    <location>
        <begin position="119"/>
        <end position="129"/>
    </location>
</feature>
<dbReference type="GO" id="GO:0003743">
    <property type="term" value="F:translation initiation factor activity"/>
    <property type="evidence" value="ECO:0007669"/>
    <property type="project" value="UniProtKB-KW"/>
</dbReference>
<comment type="subcellular location">
    <subcellularLocation>
        <location evidence="1 11">Cytoplasm</location>
    </subcellularLocation>
</comment>
<dbReference type="GO" id="GO:0017148">
    <property type="term" value="P:negative regulation of translation"/>
    <property type="evidence" value="ECO:0007669"/>
    <property type="project" value="UniProtKB-UniRule"/>
</dbReference>
<gene>
    <name evidence="13" type="ORF">KGF57_002794</name>
</gene>